<dbReference type="EMBL" id="BK015636">
    <property type="protein sequence ID" value="DAE17203.1"/>
    <property type="molecule type" value="Genomic_DNA"/>
</dbReference>
<proteinExistence type="predicted"/>
<evidence type="ECO:0000313" key="2">
    <source>
        <dbReference type="EMBL" id="DAE17203.1"/>
    </source>
</evidence>
<protein>
    <submittedName>
        <fullName evidence="2">Zinc-finger double domain protein</fullName>
    </submittedName>
</protein>
<reference evidence="2" key="1">
    <citation type="journal article" date="2021" name="Proc. Natl. Acad. Sci. U.S.A.">
        <title>A Catalog of Tens of Thousands of Viruses from Human Metagenomes Reveals Hidden Associations with Chronic Diseases.</title>
        <authorList>
            <person name="Tisza M.J."/>
            <person name="Buck C.B."/>
        </authorList>
    </citation>
    <scope>NUCLEOTIDE SEQUENCE</scope>
    <source>
        <strain evidence="2">Ctbvd11</strain>
    </source>
</reference>
<sequence length="79" mass="9224">MSKRYGNHHPNKIPPFRPDPEHWTRKSSHGWKAKVAYESEDEACEFLKLHPKIMAAGYTAYQCKVCSKWHIGKLRVDSL</sequence>
<organism evidence="2">
    <name type="scientific">Siphoviridae sp. ctbvd11</name>
    <dbReference type="NCBI Taxonomy" id="2825567"/>
    <lineage>
        <taxon>Viruses</taxon>
        <taxon>Duplodnaviria</taxon>
        <taxon>Heunggongvirae</taxon>
        <taxon>Uroviricota</taxon>
        <taxon>Caudoviricetes</taxon>
    </lineage>
</organism>
<keyword evidence="2" id="KW-0862">Zinc</keyword>
<keyword evidence="2" id="KW-0863">Zinc-finger</keyword>
<feature type="compositionally biased region" description="Basic residues" evidence="1">
    <location>
        <begin position="1"/>
        <end position="11"/>
    </location>
</feature>
<keyword evidence="2" id="KW-0479">Metal-binding</keyword>
<evidence type="ECO:0000256" key="1">
    <source>
        <dbReference type="SAM" id="MobiDB-lite"/>
    </source>
</evidence>
<name>A0A8S5QEA1_9CAUD</name>
<accession>A0A8S5QEA1</accession>
<feature type="region of interest" description="Disordered" evidence="1">
    <location>
        <begin position="1"/>
        <end position="22"/>
    </location>
</feature>
<dbReference type="GO" id="GO:0008270">
    <property type="term" value="F:zinc ion binding"/>
    <property type="evidence" value="ECO:0007669"/>
    <property type="project" value="UniProtKB-KW"/>
</dbReference>